<feature type="signal peptide" evidence="1">
    <location>
        <begin position="1"/>
        <end position="23"/>
    </location>
</feature>
<dbReference type="PROSITE" id="PS51257">
    <property type="entry name" value="PROKAR_LIPOPROTEIN"/>
    <property type="match status" value="1"/>
</dbReference>
<dbReference type="EMBL" id="JAGIBU010000001">
    <property type="protein sequence ID" value="MBS7823918.1"/>
    <property type="molecule type" value="Genomic_DNA"/>
</dbReference>
<feature type="chain" id="PRO_5044263863" description="C4-dicarboxylate ABC transporter substrate-binding protein" evidence="1">
    <location>
        <begin position="24"/>
        <end position="55"/>
    </location>
</feature>
<reference evidence="2" key="1">
    <citation type="submission" date="2021-03" db="EMBL/GenBank/DDBJ databases">
        <title>Identification and antibiotic profiling of Wohlfahrtiimonas chitiniclastica, an underestimated human pathogen.</title>
        <authorList>
            <person name="Kopf A."/>
            <person name="Bunk B."/>
            <person name="Coldewey S."/>
            <person name="Gunzer F."/>
            <person name="Riedel T."/>
            <person name="Schroettner P."/>
        </authorList>
    </citation>
    <scope>NUCLEOTIDE SEQUENCE</scope>
    <source>
        <strain evidence="2">DSM 100917</strain>
    </source>
</reference>
<protein>
    <recommendedName>
        <fullName evidence="4">C4-dicarboxylate ABC transporter substrate-binding protein</fullName>
    </recommendedName>
</protein>
<name>A0AB35BVA5_9GAMM</name>
<evidence type="ECO:0000256" key="1">
    <source>
        <dbReference type="SAM" id="SignalP"/>
    </source>
</evidence>
<dbReference type="RefSeq" id="WP_008314548.1">
    <property type="nucleotide sequence ID" value="NZ_CP115969.1"/>
</dbReference>
<gene>
    <name evidence="2" type="ORF">J7561_01715</name>
</gene>
<accession>A0AB35BVA5</accession>
<comment type="caution">
    <text evidence="2">The sequence shown here is derived from an EMBL/GenBank/DDBJ whole genome shotgun (WGS) entry which is preliminary data.</text>
</comment>
<proteinExistence type="predicted"/>
<dbReference type="Proteomes" id="UP000680020">
    <property type="component" value="Unassembled WGS sequence"/>
</dbReference>
<evidence type="ECO:0008006" key="4">
    <source>
        <dbReference type="Google" id="ProtNLM"/>
    </source>
</evidence>
<evidence type="ECO:0000313" key="2">
    <source>
        <dbReference type="EMBL" id="MBS7823918.1"/>
    </source>
</evidence>
<dbReference type="AlphaFoldDB" id="A0AB35BVA5"/>
<organism evidence="2 3">
    <name type="scientific">Wohlfahrtiimonas chitiniclastica</name>
    <dbReference type="NCBI Taxonomy" id="400946"/>
    <lineage>
        <taxon>Bacteria</taxon>
        <taxon>Pseudomonadati</taxon>
        <taxon>Pseudomonadota</taxon>
        <taxon>Gammaproteobacteria</taxon>
        <taxon>Cardiobacteriales</taxon>
        <taxon>Ignatzschineriaceae</taxon>
        <taxon>Wohlfahrtiimonas</taxon>
    </lineage>
</organism>
<evidence type="ECO:0000313" key="3">
    <source>
        <dbReference type="Proteomes" id="UP000680020"/>
    </source>
</evidence>
<sequence>MKKWLLTLAVVMTAILASGCASNGVAPKSDVNVIGGSGSGPQMYGSIRMGGAYQL</sequence>
<keyword evidence="1" id="KW-0732">Signal</keyword>
<dbReference type="GeneID" id="58264698"/>